<dbReference type="Pfam" id="PF00221">
    <property type="entry name" value="Lyase_aromatic"/>
    <property type="match status" value="1"/>
</dbReference>
<evidence type="ECO:0000313" key="2">
    <source>
        <dbReference type="EMBL" id="CEO87622.1"/>
    </source>
</evidence>
<dbReference type="NCBIfam" id="NF006871">
    <property type="entry name" value="PRK09367.1"/>
    <property type="match status" value="1"/>
</dbReference>
<dbReference type="Proteomes" id="UP000046155">
    <property type="component" value="Unassembled WGS sequence"/>
</dbReference>
<organism evidence="2 3">
    <name type="scientific">Syntrophaceticus schinkii</name>
    <dbReference type="NCBI Taxonomy" id="499207"/>
    <lineage>
        <taxon>Bacteria</taxon>
        <taxon>Bacillati</taxon>
        <taxon>Bacillota</taxon>
        <taxon>Clostridia</taxon>
        <taxon>Thermoanaerobacterales</taxon>
        <taxon>Thermoanaerobacterales Family III. Incertae Sedis</taxon>
        <taxon>Syntrophaceticus</taxon>
    </lineage>
</organism>
<dbReference type="Gene3D" id="1.20.200.10">
    <property type="entry name" value="Fumarase/aspartase (Central domain)"/>
    <property type="match status" value="1"/>
</dbReference>
<protein>
    <submittedName>
        <fullName evidence="2">Histidine ammonia-lyase</fullName>
        <ecNumber evidence="2">4.3.1.3</ecNumber>
    </submittedName>
</protein>
<dbReference type="Gene3D" id="1.10.275.10">
    <property type="entry name" value="Fumarase/aspartase (N-terminal domain)"/>
    <property type="match status" value="1"/>
</dbReference>
<dbReference type="InterPro" id="IPR001106">
    <property type="entry name" value="Aromatic_Lyase"/>
</dbReference>
<dbReference type="AlphaFoldDB" id="A0A0B7MJ11"/>
<dbReference type="InterPro" id="IPR024083">
    <property type="entry name" value="Fumarase/histidase_N"/>
</dbReference>
<dbReference type="SUPFAM" id="SSF48557">
    <property type="entry name" value="L-aspartase-like"/>
    <property type="match status" value="1"/>
</dbReference>
<dbReference type="InterPro" id="IPR008948">
    <property type="entry name" value="L-Aspartase-like"/>
</dbReference>
<evidence type="ECO:0000256" key="1">
    <source>
        <dbReference type="ARBA" id="ARBA00023239"/>
    </source>
</evidence>
<evidence type="ECO:0000313" key="3">
    <source>
        <dbReference type="Proteomes" id="UP000046155"/>
    </source>
</evidence>
<name>A0A0B7MJ11_9FIRM</name>
<keyword evidence="3" id="KW-1185">Reference proteome</keyword>
<proteinExistence type="predicted"/>
<keyword evidence="1 2" id="KW-0456">Lyase</keyword>
<reference evidence="3" key="1">
    <citation type="submission" date="2015-01" db="EMBL/GenBank/DDBJ databases">
        <authorList>
            <person name="Manzoor Shahid"/>
            <person name="Zubair Saima"/>
        </authorList>
    </citation>
    <scope>NUCLEOTIDE SEQUENCE [LARGE SCALE GENOMIC DNA]</scope>
    <source>
        <strain evidence="3">Sp3</strain>
    </source>
</reference>
<dbReference type="EMBL" id="CDRZ01000020">
    <property type="protein sequence ID" value="CEO87622.1"/>
    <property type="molecule type" value="Genomic_DNA"/>
</dbReference>
<dbReference type="GO" id="GO:0004397">
    <property type="term" value="F:histidine ammonia-lyase activity"/>
    <property type="evidence" value="ECO:0007669"/>
    <property type="project" value="UniProtKB-EC"/>
</dbReference>
<dbReference type="RefSeq" id="WP_198142086.1">
    <property type="nucleotide sequence ID" value="NZ_CDRZ01000020.1"/>
</dbReference>
<dbReference type="FunFam" id="1.10.275.10:FF:000005">
    <property type="entry name" value="Histidine ammonia-lyase"/>
    <property type="match status" value="1"/>
</dbReference>
<sequence length="523" mass="57336">MLENSQDRLKINPKYIKKVYLGEGDIAIEEFVAVARYEAEVCFSQSYEERVKKSRQLVEKILEENRLIYGVNTGFGDNVKHVISPKDADLLQKNIVRSHACSVGEPLGKELVRAIQLMALLDAGSGYSGISLEILELIRELLNRKITPYVPGEGSVGYLAIESHLALVLLGEGQAWFQGELLPGAIALQKAGLSPISLKCKEGLSIINGTKSITGIGIMALYDGINAAKVIDVAGALTFEALKGTLKAFDPRLHSVKRHTEQQGTARNMLRILQDSEIAQKFKEEKVQDCVSLRGIPQIHGAAKRMLKDALINLTNEMNSCSDNPIIYPLDGDGIALMGVNPEGSYVGIYCDSICIAMGVLAKLSERRIDRLTNSHFSGLPPFLVKNPGLNNGYMIAQYTAAGLVGDIKVLSHPSSVDSITTSANQEDFVSMAYFAARKAYQVAKKLQYILAIELMVAVQGLDLLKPLRPSSASQAVYNLIREKVPVLEDDGYIYPDIEYIFQLIRKGSIIDAIEEVAGEMEF</sequence>
<dbReference type="EC" id="4.3.1.3" evidence="2"/>
<dbReference type="PANTHER" id="PTHR10362">
    <property type="entry name" value="HISTIDINE AMMONIA-LYASE"/>
    <property type="match status" value="1"/>
</dbReference>
<dbReference type="CDD" id="cd00332">
    <property type="entry name" value="PAL-HAL"/>
    <property type="match status" value="1"/>
</dbReference>
<accession>A0A0B7MJ11</accession>
<gene>
    <name evidence="2" type="primary">hutH</name>
    <name evidence="2" type="ORF">SSCH_1160004</name>
</gene>